<gene>
    <name evidence="1" type="ORF">Tco_0707552</name>
</gene>
<organism evidence="1 2">
    <name type="scientific">Tanacetum coccineum</name>
    <dbReference type="NCBI Taxonomy" id="301880"/>
    <lineage>
        <taxon>Eukaryota</taxon>
        <taxon>Viridiplantae</taxon>
        <taxon>Streptophyta</taxon>
        <taxon>Embryophyta</taxon>
        <taxon>Tracheophyta</taxon>
        <taxon>Spermatophyta</taxon>
        <taxon>Magnoliopsida</taxon>
        <taxon>eudicotyledons</taxon>
        <taxon>Gunneridae</taxon>
        <taxon>Pentapetalae</taxon>
        <taxon>asterids</taxon>
        <taxon>campanulids</taxon>
        <taxon>Asterales</taxon>
        <taxon>Asteraceae</taxon>
        <taxon>Asteroideae</taxon>
        <taxon>Anthemideae</taxon>
        <taxon>Anthemidinae</taxon>
        <taxon>Tanacetum</taxon>
    </lineage>
</organism>
<reference evidence="1" key="1">
    <citation type="journal article" date="2022" name="Int. J. Mol. Sci.">
        <title>Draft Genome of Tanacetum Coccineum: Genomic Comparison of Closely Related Tanacetum-Family Plants.</title>
        <authorList>
            <person name="Yamashiro T."/>
            <person name="Shiraishi A."/>
            <person name="Nakayama K."/>
            <person name="Satake H."/>
        </authorList>
    </citation>
    <scope>NUCLEOTIDE SEQUENCE</scope>
</reference>
<name>A0ABQ4YAQ7_9ASTR</name>
<evidence type="ECO:0000313" key="1">
    <source>
        <dbReference type="EMBL" id="GJS74711.1"/>
    </source>
</evidence>
<sequence>MVGFRCGKTFRVETLRAVVHAGDKTSGDASAYHAALAVLHDALRALVDMLLVAMLIEDVSLVMSTPTYVDLETITQADRAQSSQVPVLLSDGLM</sequence>
<protein>
    <submittedName>
        <fullName evidence="1">Uncharacterized protein</fullName>
    </submittedName>
</protein>
<proteinExistence type="predicted"/>
<comment type="caution">
    <text evidence="1">The sequence shown here is derived from an EMBL/GenBank/DDBJ whole genome shotgun (WGS) entry which is preliminary data.</text>
</comment>
<evidence type="ECO:0000313" key="2">
    <source>
        <dbReference type="Proteomes" id="UP001151760"/>
    </source>
</evidence>
<reference evidence="1" key="2">
    <citation type="submission" date="2022-01" db="EMBL/GenBank/DDBJ databases">
        <authorList>
            <person name="Yamashiro T."/>
            <person name="Shiraishi A."/>
            <person name="Satake H."/>
            <person name="Nakayama K."/>
        </authorList>
    </citation>
    <scope>NUCLEOTIDE SEQUENCE</scope>
</reference>
<dbReference type="EMBL" id="BQNB010010250">
    <property type="protein sequence ID" value="GJS74711.1"/>
    <property type="molecule type" value="Genomic_DNA"/>
</dbReference>
<accession>A0ABQ4YAQ7</accession>
<keyword evidence="2" id="KW-1185">Reference proteome</keyword>
<dbReference type="Proteomes" id="UP001151760">
    <property type="component" value="Unassembled WGS sequence"/>
</dbReference>